<accession>A0A448X629</accession>
<keyword evidence="1" id="KW-0732">Signal</keyword>
<evidence type="ECO:0000256" key="1">
    <source>
        <dbReference type="SAM" id="SignalP"/>
    </source>
</evidence>
<evidence type="ECO:0000313" key="2">
    <source>
        <dbReference type="EMBL" id="VEL29076.1"/>
    </source>
</evidence>
<evidence type="ECO:0000313" key="3">
    <source>
        <dbReference type="Proteomes" id="UP000784294"/>
    </source>
</evidence>
<feature type="signal peptide" evidence="1">
    <location>
        <begin position="1"/>
        <end position="18"/>
    </location>
</feature>
<comment type="caution">
    <text evidence="2">The sequence shown here is derived from an EMBL/GenBank/DDBJ whole genome shotgun (WGS) entry which is preliminary data.</text>
</comment>
<keyword evidence="3" id="KW-1185">Reference proteome</keyword>
<dbReference type="Proteomes" id="UP000784294">
    <property type="component" value="Unassembled WGS sequence"/>
</dbReference>
<evidence type="ECO:0008006" key="4">
    <source>
        <dbReference type="Google" id="ProtNLM"/>
    </source>
</evidence>
<reference evidence="2" key="1">
    <citation type="submission" date="2018-11" db="EMBL/GenBank/DDBJ databases">
        <authorList>
            <consortium name="Pathogen Informatics"/>
        </authorList>
    </citation>
    <scope>NUCLEOTIDE SEQUENCE</scope>
</reference>
<feature type="chain" id="PRO_5019535654" description="WAP domain-containing protein" evidence="1">
    <location>
        <begin position="19"/>
        <end position="126"/>
    </location>
</feature>
<name>A0A448X629_9PLAT</name>
<dbReference type="AlphaFoldDB" id="A0A448X629"/>
<organism evidence="2 3">
    <name type="scientific">Protopolystoma xenopodis</name>
    <dbReference type="NCBI Taxonomy" id="117903"/>
    <lineage>
        <taxon>Eukaryota</taxon>
        <taxon>Metazoa</taxon>
        <taxon>Spiralia</taxon>
        <taxon>Lophotrochozoa</taxon>
        <taxon>Platyhelminthes</taxon>
        <taxon>Monogenea</taxon>
        <taxon>Polyopisthocotylea</taxon>
        <taxon>Polystomatidea</taxon>
        <taxon>Polystomatidae</taxon>
        <taxon>Protopolystoma</taxon>
    </lineage>
</organism>
<protein>
    <recommendedName>
        <fullName evidence="4">WAP domain-containing protein</fullName>
    </recommendedName>
</protein>
<proteinExistence type="predicted"/>
<gene>
    <name evidence="2" type="ORF">PXEA_LOCUS22516</name>
</gene>
<sequence length="126" mass="13940">MQLLLAFFILGLLNIREAVSWMDKKKCPLFCLNSMTRCQATCDQLGGGLCKTLCEQDYNFCSLRCKMRGTEIGNTGKMQRSLASARKSAALCFFSKATLIQLHVPDTHDLSLAKGLKEAGVKSKLD</sequence>
<dbReference type="EMBL" id="CAAALY010100114">
    <property type="protein sequence ID" value="VEL29076.1"/>
    <property type="molecule type" value="Genomic_DNA"/>
</dbReference>